<sequence length="289" mass="30383">MTFRRAGGRLRPRAVAAVALSLLLTAACTAGADDGAPADPESPAAESEPEPEPEETGGGGPGADGAYDFVLDPAKAPATAAEAAGLVDRVAPAPENFGPGYVVRDPAEDDPGEWAVLGEDCVWRRAPVPDGVLASLTRYTELPAADGRGAVQAAMVITVHRDVRGAQWEMARTIEDAQRCPEQQLRQNEWVRGLTSMGQERGTLGNRTTEDALQEFGEFYPDAAGPYPYHWFRIRIGPVTVAFSAKGGAGRTQEEVTEGPLNALVDTTTRLEAELGAEEAATGGGEDDA</sequence>
<dbReference type="STRING" id="910347.SAMN05421773_103287"/>
<feature type="region of interest" description="Disordered" evidence="1">
    <location>
        <begin position="32"/>
        <end position="66"/>
    </location>
</feature>
<dbReference type="EMBL" id="FOLM01000003">
    <property type="protein sequence ID" value="SFC43460.1"/>
    <property type="molecule type" value="Genomic_DNA"/>
</dbReference>
<reference evidence="3 4" key="1">
    <citation type="submission" date="2016-10" db="EMBL/GenBank/DDBJ databases">
        <authorList>
            <person name="de Groot N.N."/>
        </authorList>
    </citation>
    <scope>NUCLEOTIDE SEQUENCE [LARGE SCALE GENOMIC DNA]</scope>
    <source>
        <strain evidence="3 4">CGMCC 4.5739</strain>
    </source>
</reference>
<feature type="signal peptide" evidence="2">
    <location>
        <begin position="1"/>
        <end position="32"/>
    </location>
</feature>
<protein>
    <recommendedName>
        <fullName evidence="5">PknH-like extracellular domain-containing protein</fullName>
    </recommendedName>
</protein>
<evidence type="ECO:0008006" key="5">
    <source>
        <dbReference type="Google" id="ProtNLM"/>
    </source>
</evidence>
<evidence type="ECO:0000313" key="4">
    <source>
        <dbReference type="Proteomes" id="UP000199207"/>
    </source>
</evidence>
<accession>A0A1I1JDE2</accession>
<feature type="compositionally biased region" description="Low complexity" evidence="1">
    <location>
        <begin position="32"/>
        <end position="46"/>
    </location>
</feature>
<keyword evidence="2" id="KW-0732">Signal</keyword>
<name>A0A1I1JDE2_9ACTN</name>
<feature type="chain" id="PRO_5011663915" description="PknH-like extracellular domain-containing protein" evidence="2">
    <location>
        <begin position="33"/>
        <end position="289"/>
    </location>
</feature>
<evidence type="ECO:0000313" key="3">
    <source>
        <dbReference type="EMBL" id="SFC43460.1"/>
    </source>
</evidence>
<keyword evidence="4" id="KW-1185">Reference proteome</keyword>
<proteinExistence type="predicted"/>
<gene>
    <name evidence="3" type="ORF">SAMN05421773_103287</name>
</gene>
<evidence type="ECO:0000256" key="2">
    <source>
        <dbReference type="SAM" id="SignalP"/>
    </source>
</evidence>
<evidence type="ECO:0000256" key="1">
    <source>
        <dbReference type="SAM" id="MobiDB-lite"/>
    </source>
</evidence>
<dbReference type="Proteomes" id="UP000199207">
    <property type="component" value="Unassembled WGS sequence"/>
</dbReference>
<dbReference type="AlphaFoldDB" id="A0A1I1JDE2"/>
<dbReference type="PROSITE" id="PS51257">
    <property type="entry name" value="PROKAR_LIPOPROTEIN"/>
    <property type="match status" value="1"/>
</dbReference>
<organism evidence="3 4">
    <name type="scientific">Streptomyces aidingensis</name>
    <dbReference type="NCBI Taxonomy" id="910347"/>
    <lineage>
        <taxon>Bacteria</taxon>
        <taxon>Bacillati</taxon>
        <taxon>Actinomycetota</taxon>
        <taxon>Actinomycetes</taxon>
        <taxon>Kitasatosporales</taxon>
        <taxon>Streptomycetaceae</taxon>
        <taxon>Streptomyces</taxon>
    </lineage>
</organism>